<feature type="domain" description="GGDEF" evidence="2">
    <location>
        <begin position="44"/>
        <end position="183"/>
    </location>
</feature>
<dbReference type="Gene3D" id="3.30.70.270">
    <property type="match status" value="1"/>
</dbReference>
<keyword evidence="4" id="KW-1185">Reference proteome</keyword>
<dbReference type="SUPFAM" id="SSF55073">
    <property type="entry name" value="Nucleotide cyclase"/>
    <property type="match status" value="1"/>
</dbReference>
<dbReference type="InterPro" id="IPR029787">
    <property type="entry name" value="Nucleotide_cyclase"/>
</dbReference>
<dbReference type="GO" id="GO:0071111">
    <property type="term" value="F:cyclic-guanylate-specific phosphodiesterase activity"/>
    <property type="evidence" value="ECO:0007669"/>
    <property type="project" value="InterPro"/>
</dbReference>
<protein>
    <submittedName>
        <fullName evidence="3">Bifunctional diguanylate cyclase/phosphodiesterase</fullName>
    </submittedName>
</protein>
<sequence>MASFPHSTHALDGHDALTGLADAAALERRLADWQDQGLAGGQVAPVHALLVGLGRFDAVNLAYGEAAGDGALVELARRLLHFAADELADGDWLAARLGGGKFALVARQPVSRERWQWLGEALGEAFAAPIAAIDGSGTVRLWPRIALVRILPGETPAHVLDRLAATLGRAHDRPDARVLWADRSHAPAGIRAAELEADLLAALDREEIEIAFQPQYALDDGRIVGAEALARWQHPRVGLIGAGPLFAIAERADHVAHLSRHIAEAALAAAGGWPGHLRLSLNVTPADLASKGFARDFAALVSAAGFDPQRITLEITEQVLLADLDEAAPTIAALRGQGMRIALDDFGGGFCNFRYLKLLALDAIKLDRSMVEGIERDPRDRAVLRAIVALARALDLSVVAEGIETEEQAAIAREEGCALYQGYLGSPPLAPDAFLAHATG</sequence>
<dbReference type="InterPro" id="IPR050706">
    <property type="entry name" value="Cyclic-di-GMP_PDE-like"/>
</dbReference>
<evidence type="ECO:0000313" key="3">
    <source>
        <dbReference type="EMBL" id="MCT2558223.1"/>
    </source>
</evidence>
<evidence type="ECO:0000259" key="1">
    <source>
        <dbReference type="PROSITE" id="PS50883"/>
    </source>
</evidence>
<dbReference type="SMART" id="SM00267">
    <property type="entry name" value="GGDEF"/>
    <property type="match status" value="1"/>
</dbReference>
<dbReference type="InterPro" id="IPR001633">
    <property type="entry name" value="EAL_dom"/>
</dbReference>
<dbReference type="InterPro" id="IPR043128">
    <property type="entry name" value="Rev_trsase/Diguanyl_cyclase"/>
</dbReference>
<evidence type="ECO:0000313" key="4">
    <source>
        <dbReference type="Proteomes" id="UP001142648"/>
    </source>
</evidence>
<dbReference type="RefSeq" id="WP_259961028.1">
    <property type="nucleotide sequence ID" value="NZ_JAOAMV010000002.1"/>
</dbReference>
<dbReference type="AlphaFoldDB" id="A0A9X2W089"/>
<dbReference type="PROSITE" id="PS50883">
    <property type="entry name" value="EAL"/>
    <property type="match status" value="1"/>
</dbReference>
<proteinExistence type="predicted"/>
<dbReference type="PANTHER" id="PTHR33121:SF70">
    <property type="entry name" value="SIGNALING PROTEIN YKOW"/>
    <property type="match status" value="1"/>
</dbReference>
<dbReference type="Proteomes" id="UP001142648">
    <property type="component" value="Unassembled WGS sequence"/>
</dbReference>
<reference evidence="3" key="1">
    <citation type="submission" date="2022-09" db="EMBL/GenBank/DDBJ databases">
        <title>The genome sequence of Tsuneonella sp. YG55.</title>
        <authorList>
            <person name="Liu Y."/>
        </authorList>
    </citation>
    <scope>NUCLEOTIDE SEQUENCE</scope>
    <source>
        <strain evidence="3">YG55</strain>
    </source>
</reference>
<dbReference type="Gene3D" id="3.20.20.450">
    <property type="entry name" value="EAL domain"/>
    <property type="match status" value="1"/>
</dbReference>
<comment type="caution">
    <text evidence="3">The sequence shown here is derived from an EMBL/GenBank/DDBJ whole genome shotgun (WGS) entry which is preliminary data.</text>
</comment>
<dbReference type="PANTHER" id="PTHR33121">
    <property type="entry name" value="CYCLIC DI-GMP PHOSPHODIESTERASE PDEF"/>
    <property type="match status" value="1"/>
</dbReference>
<dbReference type="Pfam" id="PF00990">
    <property type="entry name" value="GGDEF"/>
    <property type="match status" value="1"/>
</dbReference>
<dbReference type="Pfam" id="PF00563">
    <property type="entry name" value="EAL"/>
    <property type="match status" value="1"/>
</dbReference>
<dbReference type="InterPro" id="IPR035919">
    <property type="entry name" value="EAL_sf"/>
</dbReference>
<gene>
    <name evidence="3" type="ORF">N0B51_04445</name>
</gene>
<dbReference type="SUPFAM" id="SSF141868">
    <property type="entry name" value="EAL domain-like"/>
    <property type="match status" value="1"/>
</dbReference>
<feature type="domain" description="EAL" evidence="1">
    <location>
        <begin position="192"/>
        <end position="440"/>
    </location>
</feature>
<dbReference type="EMBL" id="JAOAMV010000002">
    <property type="protein sequence ID" value="MCT2558223.1"/>
    <property type="molecule type" value="Genomic_DNA"/>
</dbReference>
<dbReference type="CDD" id="cd01948">
    <property type="entry name" value="EAL"/>
    <property type="match status" value="1"/>
</dbReference>
<organism evidence="3 4">
    <name type="scientific">Tsuneonella litorea</name>
    <dbReference type="NCBI Taxonomy" id="2976475"/>
    <lineage>
        <taxon>Bacteria</taxon>
        <taxon>Pseudomonadati</taxon>
        <taxon>Pseudomonadota</taxon>
        <taxon>Alphaproteobacteria</taxon>
        <taxon>Sphingomonadales</taxon>
        <taxon>Erythrobacteraceae</taxon>
        <taxon>Tsuneonella</taxon>
    </lineage>
</organism>
<accession>A0A9X2W089</accession>
<name>A0A9X2W089_9SPHN</name>
<dbReference type="InterPro" id="IPR000160">
    <property type="entry name" value="GGDEF_dom"/>
</dbReference>
<dbReference type="PROSITE" id="PS50887">
    <property type="entry name" value="GGDEF"/>
    <property type="match status" value="1"/>
</dbReference>
<evidence type="ECO:0000259" key="2">
    <source>
        <dbReference type="PROSITE" id="PS50887"/>
    </source>
</evidence>
<dbReference type="SMART" id="SM00052">
    <property type="entry name" value="EAL"/>
    <property type="match status" value="1"/>
</dbReference>